<dbReference type="PANTHER" id="PTHR33695:SF1">
    <property type="entry name" value="LIPOPROTEIN SIGNAL PEPTIDASE"/>
    <property type="match status" value="1"/>
</dbReference>
<keyword evidence="3 9" id="KW-0645">Protease</keyword>
<evidence type="ECO:0000256" key="1">
    <source>
        <dbReference type="ARBA" id="ARBA00006139"/>
    </source>
</evidence>
<evidence type="ECO:0000256" key="12">
    <source>
        <dbReference type="SAM" id="MobiDB-lite"/>
    </source>
</evidence>
<dbReference type="Proteomes" id="UP000431269">
    <property type="component" value="Chromosome"/>
</dbReference>
<proteinExistence type="inferred from homology"/>
<accession>A0A6I6MNF9</accession>
<reference evidence="14" key="1">
    <citation type="submission" date="2019-12" db="EMBL/GenBank/DDBJ databases">
        <title>Complete genome of Terracaulis silvestris 0127_4.</title>
        <authorList>
            <person name="Vieira S."/>
            <person name="Riedel T."/>
            <person name="Sproer C."/>
            <person name="Pascual J."/>
            <person name="Boedeker C."/>
            <person name="Overmann J."/>
        </authorList>
    </citation>
    <scope>NUCLEOTIDE SEQUENCE [LARGE SCALE GENOMIC DNA]</scope>
    <source>
        <strain evidence="14">0127_4</strain>
    </source>
</reference>
<evidence type="ECO:0000256" key="6">
    <source>
        <dbReference type="ARBA" id="ARBA00022801"/>
    </source>
</evidence>
<comment type="pathway">
    <text evidence="9">Protein modification; lipoprotein biosynthesis (signal peptide cleavage).</text>
</comment>
<dbReference type="EMBL" id="CP047045">
    <property type="protein sequence ID" value="QGZ94297.1"/>
    <property type="molecule type" value="Genomic_DNA"/>
</dbReference>
<feature type="active site" evidence="9">
    <location>
        <position position="126"/>
    </location>
</feature>
<keyword evidence="7 9" id="KW-1133">Transmembrane helix</keyword>
<dbReference type="PRINTS" id="PR00781">
    <property type="entry name" value="LIPOSIGPTASE"/>
</dbReference>
<keyword evidence="8 9" id="KW-0472">Membrane</keyword>
<dbReference type="UniPathway" id="UPA00665"/>
<feature type="transmembrane region" description="Helical" evidence="9">
    <location>
        <begin position="72"/>
        <end position="92"/>
    </location>
</feature>
<dbReference type="GO" id="GO:0005886">
    <property type="term" value="C:plasma membrane"/>
    <property type="evidence" value="ECO:0007669"/>
    <property type="project" value="UniProtKB-SubCell"/>
</dbReference>
<dbReference type="GO" id="GO:0004190">
    <property type="term" value="F:aspartic-type endopeptidase activity"/>
    <property type="evidence" value="ECO:0007669"/>
    <property type="project" value="UniProtKB-UniRule"/>
</dbReference>
<keyword evidence="13" id="KW-0449">Lipoprotein</keyword>
<dbReference type="InterPro" id="IPR001872">
    <property type="entry name" value="Peptidase_A8"/>
</dbReference>
<dbReference type="HAMAP" id="MF_00161">
    <property type="entry name" value="LspA"/>
    <property type="match status" value="1"/>
</dbReference>
<keyword evidence="6 9" id="KW-0378">Hydrolase</keyword>
<dbReference type="KEGG" id="tsv:DSM104635_01113"/>
<sequence>MFRFGLIIAALVFVADQISKWIVLGPMQFSPPGCLEQVRQNCRFIELTPVFDLQMVWNRGVSFGLLRAEEDLARWGLVVLSFVISGVFLWWLKDAERKLTAIALGLVVGGAIGNVIDRIRFGAVADFLDFNGLWFPWVFNVADAAITVGALLLAFDMIFLAEPEPGKGTTWSQIKRSFGRGPGSSGG</sequence>
<evidence type="ECO:0000256" key="7">
    <source>
        <dbReference type="ARBA" id="ARBA00022989"/>
    </source>
</evidence>
<feature type="transmembrane region" description="Helical" evidence="9">
    <location>
        <begin position="99"/>
        <end position="116"/>
    </location>
</feature>
<protein>
    <recommendedName>
        <fullName evidence="9">Lipoprotein signal peptidase</fullName>
        <ecNumber evidence="9">3.4.23.36</ecNumber>
    </recommendedName>
    <alternativeName>
        <fullName evidence="9">Prolipoprotein signal peptidase</fullName>
    </alternativeName>
    <alternativeName>
        <fullName evidence="9">Signal peptidase II</fullName>
        <shortName evidence="9">SPase II</shortName>
    </alternativeName>
</protein>
<comment type="subcellular location">
    <subcellularLocation>
        <location evidence="9">Cell membrane</location>
        <topology evidence="9">Multi-pass membrane protein</topology>
    </subcellularLocation>
</comment>
<evidence type="ECO:0000256" key="2">
    <source>
        <dbReference type="ARBA" id="ARBA00022475"/>
    </source>
</evidence>
<evidence type="ECO:0000256" key="11">
    <source>
        <dbReference type="RuleBase" id="RU004181"/>
    </source>
</evidence>
<dbReference type="AlphaFoldDB" id="A0A6I6MNF9"/>
<feature type="active site" evidence="9">
    <location>
        <position position="143"/>
    </location>
</feature>
<dbReference type="PANTHER" id="PTHR33695">
    <property type="entry name" value="LIPOPROTEIN SIGNAL PEPTIDASE"/>
    <property type="match status" value="1"/>
</dbReference>
<organism evidence="13 14">
    <name type="scientific">Terricaulis silvestris</name>
    <dbReference type="NCBI Taxonomy" id="2686094"/>
    <lineage>
        <taxon>Bacteria</taxon>
        <taxon>Pseudomonadati</taxon>
        <taxon>Pseudomonadota</taxon>
        <taxon>Alphaproteobacteria</taxon>
        <taxon>Caulobacterales</taxon>
        <taxon>Caulobacteraceae</taxon>
        <taxon>Terricaulis</taxon>
    </lineage>
</organism>
<evidence type="ECO:0000256" key="5">
    <source>
        <dbReference type="ARBA" id="ARBA00022750"/>
    </source>
</evidence>
<keyword evidence="5 9" id="KW-0064">Aspartyl protease</keyword>
<comment type="function">
    <text evidence="9 10">This protein specifically catalyzes the removal of signal peptides from prolipoproteins.</text>
</comment>
<keyword evidence="14" id="KW-1185">Reference proteome</keyword>
<evidence type="ECO:0000256" key="10">
    <source>
        <dbReference type="RuleBase" id="RU000594"/>
    </source>
</evidence>
<evidence type="ECO:0000313" key="14">
    <source>
        <dbReference type="Proteomes" id="UP000431269"/>
    </source>
</evidence>
<gene>
    <name evidence="9 13" type="primary">lspA</name>
    <name evidence="13" type="ORF">DSM104635_01113</name>
</gene>
<dbReference type="NCBIfam" id="TIGR00077">
    <property type="entry name" value="lspA"/>
    <property type="match status" value="1"/>
</dbReference>
<feature type="transmembrane region" description="Helical" evidence="9">
    <location>
        <begin position="136"/>
        <end position="161"/>
    </location>
</feature>
<keyword evidence="4 9" id="KW-0812">Transmembrane</keyword>
<dbReference type="EC" id="3.4.23.36" evidence="9"/>
<evidence type="ECO:0000256" key="3">
    <source>
        <dbReference type="ARBA" id="ARBA00022670"/>
    </source>
</evidence>
<comment type="caution">
    <text evidence="9">Lacks conserved residue(s) required for the propagation of feature annotation.</text>
</comment>
<comment type="catalytic activity">
    <reaction evidence="9 10">
        <text>Release of signal peptides from bacterial membrane prolipoproteins. Hydrolyzes -Xaa-Yaa-Zaa-|-(S,diacylglyceryl)Cys-, in which Xaa is hydrophobic (preferably Leu), and Yaa (Ala or Ser) and Zaa (Gly or Ala) have small, neutral side chains.</text>
        <dbReference type="EC" id="3.4.23.36"/>
    </reaction>
</comment>
<feature type="region of interest" description="Disordered" evidence="12">
    <location>
        <begin position="167"/>
        <end position="187"/>
    </location>
</feature>
<evidence type="ECO:0000256" key="9">
    <source>
        <dbReference type="HAMAP-Rule" id="MF_00161"/>
    </source>
</evidence>
<evidence type="ECO:0000256" key="4">
    <source>
        <dbReference type="ARBA" id="ARBA00022692"/>
    </source>
</evidence>
<dbReference type="PROSITE" id="PS00855">
    <property type="entry name" value="SPASE_II"/>
    <property type="match status" value="1"/>
</dbReference>
<evidence type="ECO:0000313" key="13">
    <source>
        <dbReference type="EMBL" id="QGZ94297.1"/>
    </source>
</evidence>
<evidence type="ECO:0000256" key="8">
    <source>
        <dbReference type="ARBA" id="ARBA00023136"/>
    </source>
</evidence>
<dbReference type="GO" id="GO:0006508">
    <property type="term" value="P:proteolysis"/>
    <property type="evidence" value="ECO:0007669"/>
    <property type="project" value="UniProtKB-KW"/>
</dbReference>
<dbReference type="RefSeq" id="WP_158765249.1">
    <property type="nucleotide sequence ID" value="NZ_CP047045.1"/>
</dbReference>
<dbReference type="Pfam" id="PF01252">
    <property type="entry name" value="Peptidase_A8"/>
    <property type="match status" value="1"/>
</dbReference>
<name>A0A6I6MNF9_9CAUL</name>
<comment type="similarity">
    <text evidence="1 9 11">Belongs to the peptidase A8 family.</text>
</comment>
<keyword evidence="2 9" id="KW-1003">Cell membrane</keyword>